<reference evidence="1" key="1">
    <citation type="submission" date="2018-11" db="EMBL/GenBank/DDBJ databases">
        <authorList>
            <consortium name="Pathogen Informatics"/>
        </authorList>
    </citation>
    <scope>NUCLEOTIDE SEQUENCE</scope>
</reference>
<dbReference type="Proteomes" id="UP000784294">
    <property type="component" value="Unassembled WGS sequence"/>
</dbReference>
<organism evidence="1 2">
    <name type="scientific">Protopolystoma xenopodis</name>
    <dbReference type="NCBI Taxonomy" id="117903"/>
    <lineage>
        <taxon>Eukaryota</taxon>
        <taxon>Metazoa</taxon>
        <taxon>Spiralia</taxon>
        <taxon>Lophotrochozoa</taxon>
        <taxon>Platyhelminthes</taxon>
        <taxon>Monogenea</taxon>
        <taxon>Polyopisthocotylea</taxon>
        <taxon>Polystomatidea</taxon>
        <taxon>Polystomatidae</taxon>
        <taxon>Protopolystoma</taxon>
    </lineage>
</organism>
<sequence>MCLSSCAVSDSDRFEHIQASLLGEEAAGLHTFFMSTRLHEKKDIAFCLLHHQGVERRNPSVDCVAPTQSSRLPESWIWAIPKAPESKSLDSFSRLHRSEVVKASLKCRPGEYMPVNVHMYVLVLVLLCVRQGCWPSRSYP</sequence>
<keyword evidence="2" id="KW-1185">Reference proteome</keyword>
<accession>A0A3S5CIF8</accession>
<name>A0A3S5CIF8_9PLAT</name>
<dbReference type="EMBL" id="CAAALY010010071">
    <property type="protein sequence ID" value="VEL10836.1"/>
    <property type="molecule type" value="Genomic_DNA"/>
</dbReference>
<evidence type="ECO:0000313" key="1">
    <source>
        <dbReference type="EMBL" id="VEL10836.1"/>
    </source>
</evidence>
<gene>
    <name evidence="1" type="ORF">PXEA_LOCUS4276</name>
</gene>
<proteinExistence type="predicted"/>
<comment type="caution">
    <text evidence="1">The sequence shown here is derived from an EMBL/GenBank/DDBJ whole genome shotgun (WGS) entry which is preliminary data.</text>
</comment>
<protein>
    <submittedName>
        <fullName evidence="1">Uncharacterized protein</fullName>
    </submittedName>
</protein>
<evidence type="ECO:0000313" key="2">
    <source>
        <dbReference type="Proteomes" id="UP000784294"/>
    </source>
</evidence>
<dbReference type="AlphaFoldDB" id="A0A3S5CIF8"/>